<reference evidence="1" key="2">
    <citation type="journal article" date="2023" name="Int. J. Mol. Sci.">
        <title>De Novo Assembly and Annotation of 11 Diverse Shrub Willow (Salix) Genomes Reveals Novel Gene Organization in Sex-Linked Regions.</title>
        <authorList>
            <person name="Hyden B."/>
            <person name="Feng K."/>
            <person name="Yates T.B."/>
            <person name="Jawdy S."/>
            <person name="Cereghino C."/>
            <person name="Smart L.B."/>
            <person name="Muchero W."/>
        </authorList>
    </citation>
    <scope>NUCLEOTIDE SEQUENCE</scope>
    <source>
        <tissue evidence="1">Shoot tip</tissue>
    </source>
</reference>
<comment type="caution">
    <text evidence="1">The sequence shown here is derived from an EMBL/GenBank/DDBJ whole genome shotgun (WGS) entry which is preliminary data.</text>
</comment>
<evidence type="ECO:0000313" key="2">
    <source>
        <dbReference type="Proteomes" id="UP001151532"/>
    </source>
</evidence>
<organism evidence="1 2">
    <name type="scientific">Salix purpurea</name>
    <name type="common">Purple osier willow</name>
    <dbReference type="NCBI Taxonomy" id="77065"/>
    <lineage>
        <taxon>Eukaryota</taxon>
        <taxon>Viridiplantae</taxon>
        <taxon>Streptophyta</taxon>
        <taxon>Embryophyta</taxon>
        <taxon>Tracheophyta</taxon>
        <taxon>Spermatophyta</taxon>
        <taxon>Magnoliopsida</taxon>
        <taxon>eudicotyledons</taxon>
        <taxon>Gunneridae</taxon>
        <taxon>Pentapetalae</taxon>
        <taxon>rosids</taxon>
        <taxon>fabids</taxon>
        <taxon>Malpighiales</taxon>
        <taxon>Salicaceae</taxon>
        <taxon>Saliceae</taxon>
        <taxon>Salix</taxon>
    </lineage>
</organism>
<keyword evidence="1" id="KW-0418">Kinase</keyword>
<proteinExistence type="predicted"/>
<name>A0A9Q0V240_SALPP</name>
<protein>
    <submittedName>
        <fullName evidence="1">RECEPTOR KINASE-LIKE PROTEIN XA21</fullName>
    </submittedName>
</protein>
<dbReference type="Gene3D" id="1.10.510.10">
    <property type="entry name" value="Transferase(Phosphotransferase) domain 1"/>
    <property type="match status" value="1"/>
</dbReference>
<keyword evidence="1" id="KW-0675">Receptor</keyword>
<evidence type="ECO:0000313" key="1">
    <source>
        <dbReference type="EMBL" id="KAJ6740704.1"/>
    </source>
</evidence>
<reference evidence="1" key="1">
    <citation type="submission" date="2022-11" db="EMBL/GenBank/DDBJ databases">
        <authorList>
            <person name="Hyden B.L."/>
            <person name="Feng K."/>
            <person name="Yates T."/>
            <person name="Jawdy S."/>
            <person name="Smart L.B."/>
            <person name="Muchero W."/>
        </authorList>
    </citation>
    <scope>NUCLEOTIDE SEQUENCE</scope>
    <source>
        <tissue evidence="1">Shoot tip</tissue>
    </source>
</reference>
<dbReference type="EMBL" id="JAPFFK010000010">
    <property type="protein sequence ID" value="KAJ6740704.1"/>
    <property type="molecule type" value="Genomic_DNA"/>
</dbReference>
<sequence length="96" mass="10687">MQHANLRISDVFDSVLLKEDPSLEMELLEHLKVACACINDRPWKRPTMIQVMAMFKEIQAGCGLDSQSTTATEDGGFSAVEMVEMSIKEGPELSKQ</sequence>
<gene>
    <name evidence="1" type="ORF">OIU79_000757</name>
</gene>
<dbReference type="AlphaFoldDB" id="A0A9Q0V240"/>
<keyword evidence="2" id="KW-1185">Reference proteome</keyword>
<dbReference type="OrthoDB" id="1371922at2759"/>
<keyword evidence="1" id="KW-0808">Transferase</keyword>
<dbReference type="Proteomes" id="UP001151532">
    <property type="component" value="Chromosome 7"/>
</dbReference>
<accession>A0A9Q0V240</accession>
<dbReference type="GO" id="GO:0016301">
    <property type="term" value="F:kinase activity"/>
    <property type="evidence" value="ECO:0007669"/>
    <property type="project" value="UniProtKB-KW"/>
</dbReference>